<reference evidence="2" key="1">
    <citation type="submission" date="2021-02" db="EMBL/GenBank/DDBJ databases">
        <authorList>
            <person name="Nowell W R."/>
        </authorList>
    </citation>
    <scope>NUCLEOTIDE SEQUENCE</scope>
</reference>
<name>A0A815AC33_9BILA</name>
<accession>A0A815AC33</accession>
<gene>
    <name evidence="2" type="ORF">JXQ802_LOCUS27164</name>
</gene>
<keyword evidence="3" id="KW-1185">Reference proteome</keyword>
<comment type="caution">
    <text evidence="2">The sequence shown here is derived from an EMBL/GenBank/DDBJ whole genome shotgun (WGS) entry which is preliminary data.</text>
</comment>
<sequence>MDSETQAAIFTLFIVANSILLIWFPMSLYFGYQKYIQFPKTQQLTQCKVHETNAMKWINGKFQAIWTVNFNDNESERRSKIFLTNYKTLTDAVEAAMNQYKIGQVYECYFNIKKPYDILWTLDDKINQFFVTTFSSTTSAGSSSHLKRYTSEMIEFLLQQQTSKYAIIKNEKTNTSLCWKVFNYPTKKSKNIGEFERIEGFASCQMCYQRSVYTSTTGTRNMLTHSCVKKLSNTKITTFTTNSSSSSQIKIISMMNNYKQTKLNEKELNFVENLVCSWICYHMRPFRRIVNDNK</sequence>
<keyword evidence="1" id="KW-0812">Transmembrane</keyword>
<organism evidence="2 3">
    <name type="scientific">Rotaria sordida</name>
    <dbReference type="NCBI Taxonomy" id="392033"/>
    <lineage>
        <taxon>Eukaryota</taxon>
        <taxon>Metazoa</taxon>
        <taxon>Spiralia</taxon>
        <taxon>Gnathifera</taxon>
        <taxon>Rotifera</taxon>
        <taxon>Eurotatoria</taxon>
        <taxon>Bdelloidea</taxon>
        <taxon>Philodinida</taxon>
        <taxon>Philodinidae</taxon>
        <taxon>Rotaria</taxon>
    </lineage>
</organism>
<protein>
    <submittedName>
        <fullName evidence="2">Uncharacterized protein</fullName>
    </submittedName>
</protein>
<dbReference type="Proteomes" id="UP000663870">
    <property type="component" value="Unassembled WGS sequence"/>
</dbReference>
<evidence type="ECO:0000313" key="2">
    <source>
        <dbReference type="EMBL" id="CAF1254654.1"/>
    </source>
</evidence>
<dbReference type="AlphaFoldDB" id="A0A815AC33"/>
<keyword evidence="1" id="KW-0472">Membrane</keyword>
<keyword evidence="1" id="KW-1133">Transmembrane helix</keyword>
<evidence type="ECO:0000256" key="1">
    <source>
        <dbReference type="SAM" id="Phobius"/>
    </source>
</evidence>
<evidence type="ECO:0000313" key="3">
    <source>
        <dbReference type="Proteomes" id="UP000663870"/>
    </source>
</evidence>
<proteinExistence type="predicted"/>
<feature type="transmembrane region" description="Helical" evidence="1">
    <location>
        <begin position="6"/>
        <end position="30"/>
    </location>
</feature>
<dbReference type="EMBL" id="CAJNOL010000976">
    <property type="protein sequence ID" value="CAF1254654.1"/>
    <property type="molecule type" value="Genomic_DNA"/>
</dbReference>